<evidence type="ECO:0000313" key="1">
    <source>
        <dbReference type="EMBL" id="CUO04441.1"/>
    </source>
</evidence>
<dbReference type="Proteomes" id="UP000095594">
    <property type="component" value="Unassembled WGS sequence"/>
</dbReference>
<sequence length="82" mass="9407">MWIRVQDEKTLVEPKIIEITKGILKKSKYTIVGKVTNSTQEMVVNLGTYDSEEIADRVFEEIEQAILSDKKIYVVPESNGIY</sequence>
<proteinExistence type="predicted"/>
<evidence type="ECO:0000313" key="2">
    <source>
        <dbReference type="Proteomes" id="UP000095594"/>
    </source>
</evidence>
<accession>A0A174BTK5</accession>
<dbReference type="EMBL" id="CYZX01000004">
    <property type="protein sequence ID" value="CUO04441.1"/>
    <property type="molecule type" value="Genomic_DNA"/>
</dbReference>
<dbReference type="OrthoDB" id="1956952at2"/>
<organism evidence="1 2">
    <name type="scientific">Clostridium disporicum</name>
    <dbReference type="NCBI Taxonomy" id="84024"/>
    <lineage>
        <taxon>Bacteria</taxon>
        <taxon>Bacillati</taxon>
        <taxon>Bacillota</taxon>
        <taxon>Clostridia</taxon>
        <taxon>Eubacteriales</taxon>
        <taxon>Clostridiaceae</taxon>
        <taxon>Clostridium</taxon>
    </lineage>
</organism>
<protein>
    <submittedName>
        <fullName evidence="1">Uncharacterized protein</fullName>
    </submittedName>
</protein>
<gene>
    <name evidence="1" type="ORF">ERS852471_00873</name>
</gene>
<name>A0A174BTK5_9CLOT</name>
<dbReference type="RefSeq" id="WP_055264292.1">
    <property type="nucleotide sequence ID" value="NZ_CABIXQ010000004.1"/>
</dbReference>
<dbReference type="AlphaFoldDB" id="A0A174BTK5"/>
<reference evidence="1 2" key="1">
    <citation type="submission" date="2015-09" db="EMBL/GenBank/DDBJ databases">
        <authorList>
            <consortium name="Pathogen Informatics"/>
        </authorList>
    </citation>
    <scope>NUCLEOTIDE SEQUENCE [LARGE SCALE GENOMIC DNA]</scope>
    <source>
        <strain evidence="1 2">2789STDY5834856</strain>
    </source>
</reference>